<protein>
    <submittedName>
        <fullName evidence="5">Helix-turn-helix transcriptional regulator</fullName>
    </submittedName>
</protein>
<dbReference type="PANTHER" id="PTHR44688">
    <property type="entry name" value="DNA-BINDING TRANSCRIPTIONAL ACTIVATOR DEVR_DOSR"/>
    <property type="match status" value="1"/>
</dbReference>
<gene>
    <name evidence="5" type="ORF">GCM10025870_13290</name>
</gene>
<organism evidence="5 6">
    <name type="scientific">Agromyces marinus</name>
    <dbReference type="NCBI Taxonomy" id="1389020"/>
    <lineage>
        <taxon>Bacteria</taxon>
        <taxon>Bacillati</taxon>
        <taxon>Actinomycetota</taxon>
        <taxon>Actinomycetes</taxon>
        <taxon>Micrococcales</taxon>
        <taxon>Microbacteriaceae</taxon>
        <taxon>Agromyces</taxon>
    </lineage>
</organism>
<sequence>MDASTALDRGRIAYSEHRWADAIADLEAADRATAAAAADLELLATAAVLLGRFDDGVAWRTRAHEAYLADGDLDGAIRSASWLAMQFVYVGDLAQAGGWFARAERLVHDRPDGRADRGFLLIPAGLAALADGDGERAAAVFERAIGLARAARDADLIALGGLGLGQTDIMLGRSADGLARLDEVMVAVTAGEVSPVPSGIVYCEVLQCCRQAFDVRRAREWTRALDRWCAERPDMVAFSGQCHAHRSELFLLHGAWADALDAARSAAERAARGDPNGVFAARYQLGEVHRLRGEADAAASSFEEAGRTGFEPQPGLALLRSSQGDHDRARAMIVAAAERMDPAERRRLLAATVEILLAAGDVVAARGAADELRELGRASPMPMLTALVEQADSAVLVAEGDHRAALTASRRAWAGWRDLDVPYEAARCRVIAARACRGLGDEESAAMELDAARAVFEELGARPALAALEAGRPPAGSPSNPDGLTGREVEVLRLVAAGRTNHGIAEELYLSGKTVDRHLSNIFAKLGLRSRSAATAYAFRHGLAD</sequence>
<evidence type="ECO:0000256" key="1">
    <source>
        <dbReference type="ARBA" id="ARBA00023015"/>
    </source>
</evidence>
<dbReference type="InterPro" id="IPR000792">
    <property type="entry name" value="Tscrpt_reg_LuxR_C"/>
</dbReference>
<dbReference type="InterPro" id="IPR011990">
    <property type="entry name" value="TPR-like_helical_dom_sf"/>
</dbReference>
<dbReference type="CDD" id="cd06170">
    <property type="entry name" value="LuxR_C_like"/>
    <property type="match status" value="1"/>
</dbReference>
<dbReference type="SUPFAM" id="SSF48452">
    <property type="entry name" value="TPR-like"/>
    <property type="match status" value="2"/>
</dbReference>
<dbReference type="RefSeq" id="WP_234660816.1">
    <property type="nucleotide sequence ID" value="NZ_AP027734.1"/>
</dbReference>
<dbReference type="Proteomes" id="UP001321477">
    <property type="component" value="Chromosome"/>
</dbReference>
<dbReference type="InterPro" id="IPR036388">
    <property type="entry name" value="WH-like_DNA-bd_sf"/>
</dbReference>
<dbReference type="PANTHER" id="PTHR44688:SF16">
    <property type="entry name" value="DNA-BINDING TRANSCRIPTIONAL ACTIVATOR DEVR_DOSR"/>
    <property type="match status" value="1"/>
</dbReference>
<evidence type="ECO:0000313" key="6">
    <source>
        <dbReference type="Proteomes" id="UP001321477"/>
    </source>
</evidence>
<dbReference type="PROSITE" id="PS50043">
    <property type="entry name" value="HTH_LUXR_2"/>
    <property type="match status" value="1"/>
</dbReference>
<dbReference type="SMART" id="SM00421">
    <property type="entry name" value="HTH_LUXR"/>
    <property type="match status" value="1"/>
</dbReference>
<evidence type="ECO:0000256" key="2">
    <source>
        <dbReference type="ARBA" id="ARBA00023125"/>
    </source>
</evidence>
<evidence type="ECO:0000259" key="4">
    <source>
        <dbReference type="PROSITE" id="PS50043"/>
    </source>
</evidence>
<accession>A0ABN6YDY3</accession>
<feature type="domain" description="HTH luxR-type" evidence="4">
    <location>
        <begin position="477"/>
        <end position="542"/>
    </location>
</feature>
<evidence type="ECO:0000256" key="3">
    <source>
        <dbReference type="ARBA" id="ARBA00023163"/>
    </source>
</evidence>
<name>A0ABN6YDY3_9MICO</name>
<dbReference type="PRINTS" id="PR00038">
    <property type="entry name" value="HTHLUXR"/>
</dbReference>
<dbReference type="InterPro" id="IPR016032">
    <property type="entry name" value="Sig_transdc_resp-reg_C-effctor"/>
</dbReference>
<keyword evidence="2" id="KW-0238">DNA-binding</keyword>
<dbReference type="Gene3D" id="1.10.10.10">
    <property type="entry name" value="Winged helix-like DNA-binding domain superfamily/Winged helix DNA-binding domain"/>
    <property type="match status" value="1"/>
</dbReference>
<dbReference type="EMBL" id="AP027734">
    <property type="protein sequence ID" value="BDZ54256.1"/>
    <property type="molecule type" value="Genomic_DNA"/>
</dbReference>
<dbReference type="Gene3D" id="1.25.40.10">
    <property type="entry name" value="Tetratricopeptide repeat domain"/>
    <property type="match status" value="2"/>
</dbReference>
<keyword evidence="6" id="KW-1185">Reference proteome</keyword>
<reference evidence="6" key="1">
    <citation type="journal article" date="2019" name="Int. J. Syst. Evol. Microbiol.">
        <title>The Global Catalogue of Microorganisms (GCM) 10K type strain sequencing project: providing services to taxonomists for standard genome sequencing and annotation.</title>
        <authorList>
            <consortium name="The Broad Institute Genomics Platform"/>
            <consortium name="The Broad Institute Genome Sequencing Center for Infectious Disease"/>
            <person name="Wu L."/>
            <person name="Ma J."/>
        </authorList>
    </citation>
    <scope>NUCLEOTIDE SEQUENCE [LARGE SCALE GENOMIC DNA]</scope>
    <source>
        <strain evidence="6">NBRC 109019</strain>
    </source>
</reference>
<dbReference type="PROSITE" id="PS00622">
    <property type="entry name" value="HTH_LUXR_1"/>
    <property type="match status" value="1"/>
</dbReference>
<proteinExistence type="predicted"/>
<dbReference type="Pfam" id="PF00196">
    <property type="entry name" value="GerE"/>
    <property type="match status" value="1"/>
</dbReference>
<keyword evidence="1" id="KW-0805">Transcription regulation</keyword>
<evidence type="ECO:0000313" key="5">
    <source>
        <dbReference type="EMBL" id="BDZ54256.1"/>
    </source>
</evidence>
<dbReference type="SUPFAM" id="SSF46894">
    <property type="entry name" value="C-terminal effector domain of the bipartite response regulators"/>
    <property type="match status" value="1"/>
</dbReference>
<keyword evidence="3" id="KW-0804">Transcription</keyword>